<dbReference type="EMBL" id="CM046117">
    <property type="protein sequence ID" value="KAI8437236.1"/>
    <property type="molecule type" value="Genomic_DNA"/>
</dbReference>
<name>A0ACC0KMH6_CHOFU</name>
<protein>
    <submittedName>
        <fullName evidence="1">Uncharacterized protein</fullName>
    </submittedName>
</protein>
<comment type="caution">
    <text evidence="1">The sequence shown here is derived from an EMBL/GenBank/DDBJ whole genome shotgun (WGS) entry which is preliminary data.</text>
</comment>
<gene>
    <name evidence="1" type="ORF">MSG28_010552</name>
</gene>
<proteinExistence type="predicted"/>
<reference evidence="1 2" key="1">
    <citation type="journal article" date="2022" name="Genome Biol. Evol.">
        <title>The Spruce Budworm Genome: Reconstructing the Evolutionary History of Antifreeze Proteins.</title>
        <authorList>
            <person name="Beliveau C."/>
            <person name="Gagne P."/>
            <person name="Picq S."/>
            <person name="Vernygora O."/>
            <person name="Keeling C.I."/>
            <person name="Pinkney K."/>
            <person name="Doucet D."/>
            <person name="Wen F."/>
            <person name="Johnston J.S."/>
            <person name="Maaroufi H."/>
            <person name="Boyle B."/>
            <person name="Laroche J."/>
            <person name="Dewar K."/>
            <person name="Juretic N."/>
            <person name="Blackburn G."/>
            <person name="Nisole A."/>
            <person name="Brunet B."/>
            <person name="Brandao M."/>
            <person name="Lumley L."/>
            <person name="Duan J."/>
            <person name="Quan G."/>
            <person name="Lucarotti C.J."/>
            <person name="Roe A.D."/>
            <person name="Sperling F.A.H."/>
            <person name="Levesque R.C."/>
            <person name="Cusson M."/>
        </authorList>
    </citation>
    <scope>NUCLEOTIDE SEQUENCE [LARGE SCALE GENOMIC DNA]</scope>
    <source>
        <strain evidence="1">Glfc:IPQL:Cfum</strain>
    </source>
</reference>
<accession>A0ACC0KMH6</accession>
<evidence type="ECO:0000313" key="2">
    <source>
        <dbReference type="Proteomes" id="UP001064048"/>
    </source>
</evidence>
<dbReference type="Proteomes" id="UP001064048">
    <property type="component" value="Chromosome 17"/>
</dbReference>
<sequence length="699" mass="77801">MLRQKHANSRLGMLWLPLLVLGSGAARIADVLGQLADQLDAEWPASVTLTETTTPIIRALIRDIAVEVPRKNRESFRTMTRQRTAERLRQNQEAQDEYVNKDRRPPRKFKVNDFVFVIKYSQSQGKLDPGMRGPYRVEKVLKNDRYELKLLAGSYGKTTCAAAQFMVPWRGEWTPETCSALFESSEETDTPCSQSPASEPSAGSGDETAAVKPASDVLWWARRGGLGGGGASGARRTPSAAAGGGGNPNLLTKVRPDWFTKLNLKYQNTTFPERRWPSARADWQYPTIPNNVSCLSSPGRQCRFSRGKCLGGSSSINYMMYVRGNRRDYDDLRVPGWAWTDDLEPYFLRYEGLQSPDRLPRYSAPYHNTSGTMKIDFFGVTQMLGYVYKGERMSTARGFLSRAKVRRTLQVAKRARCTGVLMEGGGGARVSVVQGQARGVARCGSDHLKSLGIPVHADLPIGENISEHVLPLMLILVDRGVGVNAPNIFTLGAKGVQGTQWLATREGPLASNGLTDVAAFLNTRCYDFEQRRLLHNSSDCELPSLQLINAYIDRNLLQGIEPILQQTLGLNPEVVQQMSDVNVRHAIIVASPIVLQPHSRGTIRLASRDPFAPPAIFPNFLSDDRDIEEMLRGITLLEHLVETPAFRAQGARLLHLRLPGCGPYSARGAGRERYWRCYTAWHMTYSRVHATGGARWARR</sequence>
<organism evidence="1 2">
    <name type="scientific">Choristoneura fumiferana</name>
    <name type="common">Spruce budworm moth</name>
    <name type="synonym">Archips fumiferana</name>
    <dbReference type="NCBI Taxonomy" id="7141"/>
    <lineage>
        <taxon>Eukaryota</taxon>
        <taxon>Metazoa</taxon>
        <taxon>Ecdysozoa</taxon>
        <taxon>Arthropoda</taxon>
        <taxon>Hexapoda</taxon>
        <taxon>Insecta</taxon>
        <taxon>Pterygota</taxon>
        <taxon>Neoptera</taxon>
        <taxon>Endopterygota</taxon>
        <taxon>Lepidoptera</taxon>
        <taxon>Glossata</taxon>
        <taxon>Ditrysia</taxon>
        <taxon>Tortricoidea</taxon>
        <taxon>Tortricidae</taxon>
        <taxon>Tortricinae</taxon>
        <taxon>Choristoneura</taxon>
    </lineage>
</organism>
<keyword evidence="2" id="KW-1185">Reference proteome</keyword>
<evidence type="ECO:0000313" key="1">
    <source>
        <dbReference type="EMBL" id="KAI8437236.1"/>
    </source>
</evidence>